<protein>
    <submittedName>
        <fullName evidence="2">Uncharacterized protein</fullName>
    </submittedName>
</protein>
<feature type="region of interest" description="Disordered" evidence="1">
    <location>
        <begin position="375"/>
        <end position="397"/>
    </location>
</feature>
<organism evidence="2 3">
    <name type="scientific">Ralstonia pickettii</name>
    <name type="common">Burkholderia pickettii</name>
    <dbReference type="NCBI Taxonomy" id="329"/>
    <lineage>
        <taxon>Bacteria</taxon>
        <taxon>Pseudomonadati</taxon>
        <taxon>Pseudomonadota</taxon>
        <taxon>Betaproteobacteria</taxon>
        <taxon>Burkholderiales</taxon>
        <taxon>Burkholderiaceae</taxon>
        <taxon>Ralstonia</taxon>
    </lineage>
</organism>
<name>A0A7X2HJG3_RALPI</name>
<evidence type="ECO:0000256" key="1">
    <source>
        <dbReference type="SAM" id="MobiDB-lite"/>
    </source>
</evidence>
<feature type="region of interest" description="Disordered" evidence="1">
    <location>
        <begin position="2575"/>
        <end position="2671"/>
    </location>
</feature>
<evidence type="ECO:0000313" key="2">
    <source>
        <dbReference type="EMBL" id="MRS97658.1"/>
    </source>
</evidence>
<comment type="caution">
    <text evidence="2">The sequence shown here is derived from an EMBL/GenBank/DDBJ whole genome shotgun (WGS) entry which is preliminary data.</text>
</comment>
<accession>A0A7X2HJG3</accession>
<sequence length="3116" mass="332864">MVDQAGQSLKRPLQLAAGKPDLTRLHAPAPVLVDRIRVQMQAGATPIEAVNVLRAEASSQQPDTDLDLAVAALMADAAEHGGSVANALPLAMRDLGATFPAATLTLAFSQADIAASTDDCNQAVADYRAAERSGAPAGEQDSKLTRANAALSCLQRAVTNGMRCVADNAPDANAAARLIDAFGQACVAAATPELHQQMTDSTRRAMQVVLAESSATRHSTMALYLLAVDQGAAADVGASAADAYAALAQKHHQAAQASVDAAQAVLDSNRKLPDSLRRAEGPSDNAAFNQAQHRLTQANTEVADAQAQQQAAAAGKDVVLPSSAPELSSDAASLADLQRATSGALADFKRALGNEVAQDATQAYADDARAALQAAQPAASASHAVPSSLRRAEEQDNLASLHDARRIARDAQEQQSAAASNKPVQVPQADWDRGVAAAQRAHAGHGLDEAIAGASLSKQVEGAAAPLTPSTPGLTGFEQTLAGSDAVTLGLLRTSQFDLTQVQNLPAAERVWLLGSLPSADAAFTDPRRTQQVAARLQQLAILKLAGVRLDWNNPAVQRDPFPWAAQHATPEQKQVMGRWVAAADDARVLWVQEHCNAQAPAGDPRDAAHIGAVQNAMQIAAINHNNALTPAAAGVIGQMTASTFGPAFWSDQIGQLLKPSERDTGLQTIGLVRVGQFMKQLAPYMSGADASRALDWIKANYKEDWFDNNPEALSDAGAWYEGVAALVQAALPERNRGDEFATWLTGPQSTLAHSDNTTRDTLLASAQQMGANGDQQLPEALRAALKPVDPEAAQRLDDYYQGGLQSFVADKGYLGRDDRTSYSKTQWDAYQALPAHAAEGQLQTLVARVSETPYTAGSVAFHNALGLSLGMTNIGTSTDAQARANRVEQWLNTPGAPIDAATEWFTGDRLADASDVIGAFDRAIARVIRAADVRRLRSRTPEEHWSLTVMPMRAYGEQSGQTQMALVRVQGDRGTTFYVGSRGGSADDPTATATSRDDFLTQTALTTKDCLVMPKAGNVARSGADGTIAMETVAGHINSTLDDINDATGIPMLIGGVALGVVAALSTGPVGLAAELLIALPTAALGMANLANMAGHDRSLTSGEAIGTELMVAAAGAAGFARTLEWGASLPAVARSGARTTDVAGNALAVERSGAEAISAEASAVPAAEAADGAAAELATADLRPALAQAARRLRAVAGLTGGVQAAQGLQQLAAVWDDPEQRDHALFMQVMNFAVMVGMAPLMGGVRAVRERRAVVNTGLADTDAVRTVPRHADYAQLGESNIHVPPDMLARMQAEEAVSRADATRGANASGRANAEIDLAAFHPHLDAGRTSALHAGGIDLDVPASLRDREPALRELIRQATQASMSGGALSDCVDAVHLIHRPGQQGRVIGNTARMAFYVTDEGERIIEMDVAVLDAPFEQRLTGLCEEIVHAQRHARRTALYGSHYSDNLGVNERTAMRLARIRALAFIAREVGFDDADWTAQLAHDDVFSKALSDAAVVAERTEGVVLPDGIRRAWFEGASGYDELAESNEKPSETKKEQAKRLGKGFTALCFALAERLGAFHEENATQANPFAALDIEKTVRMPLSEALFDGAKFPREVIPQRVTGVSLMHALRYVASLRVRFESMVPVGKQDMLPSEAFQEALLPIPGTDHQVHVNDNLAIPIGEYGEQLSEDIMRASIVMKNAARRLLAQEVMRLQTTQGDLIERTDLGTAMGVFLDGIDSIANAVIQSLARKNGGPDDPVEALRLLIEHKIPDELALRLGFGAIGPTLLQGRAYTNLVVWTNGKPVVNPELKTPIRQQNNALTKDYEYARQPLTGQGCPVRGIQVLSEAFLQVVESYAQQRQQGVFVPLEDVSRTTDPVPSRFSILSEDVSTEQLLRGDGAYFNNTNLDLLEHAKECLKDAQLEVAHAEGVVSEELRSRLVLAMHDLKLAQSEREVILAAAAVREHLAASHVTDEIVNNLLDTRELVGLLDEEDLATHAMLIQRLTATREEQLSILADSFALSEDLAAMNETGKEGAVAGHVRKGVAGSSVTLDGTEAADPAAVSGSTPPPVIPPAGSQPLGAADDEGEEGSRPLSGATSSPVTAVERDRDIHRSVRSLGLAQSEVAAVGNSVVDMLGYQAHRPPEPTHLLLSEARYRALRGQEGWTEQARPDGSRVLTAPGFHVTTSWAGQALPDIHAAGSGYWDQGIRVADPGLAYAQMLRRQAPGDERDLELIRQHLYGTAALPPELLAAQLNFVRACMQPELRQRPELLVAARNLYVVNALFGRGEEEFLFYSGSAEINALAAAHGWAHSGLGVRDAQANINMVDGRRVREGLPPLFSGDDRVATAVGYAGHDGQLGHGRMATNPEQHDELVSADMVVRQLEAAGHTDPVFLETVHEGIMSTTFDEATRGQLIVPGGRHLHVQKLFHGTDLASLRRNTGLTTSVANSVENLSRRSAGFDRPLAQLIEHLNRELPAGSPPLVVTSMTQALELIQEHGDFPTTRMNGDASTLREDFADTLIGSSGFYRNHRHPDLWVLGDTQWQMRMGDQLLVLGTRVKEDPGFSIPAVLTEAQRYAADHAPETATHAGPDVPPGSPESGDDPEPPDSPTGLRPTGTGPNPKPLNGPGGGAGTPELEAPSTPETTVNDDHLTSKPSLEEDGVGVPDTNPPQAEDRHAEQRDLARAVVTFIRAAIEHRRMPSELISKAQIKRAAGVVDALSRRLASSDARWRGRLAGLAQQDRAFVQGILQDLRALTAPSALTNKAGENTHERYARLTRDLDVARRYLNAYSGYLQRAALSAGKPCALPPHLSLARSLAQTNTARDLLNVVRKRLEPVQPYPSRVEQRSATQLVLDGAALKIYSDPSLTTLPVKEQLRFGDLAQRAKQLSRWLRTRDGVADESARAAYESARNEQAAAVQTYSKQLVQRAERESSRLAALERVYGRDSSKPAEGASQPLSKKSHSIEDVVSHIESAWEKLGEMVDELEAVFIADASGMSDSAIHKLLGRAGARMEEATAEFGMTINGYVDASSASGVQESRPAFEKDGDQDVVVINKESTVTQDLVATYKHMVRFTHEHLMKIDSLEDIDALDSPLSALLGEMRHCEERLRSALVERTVETGRTQ</sequence>
<feature type="region of interest" description="Disordered" evidence="1">
    <location>
        <begin position="409"/>
        <end position="428"/>
    </location>
</feature>
<reference evidence="2 3" key="1">
    <citation type="submission" date="2019-11" db="EMBL/GenBank/DDBJ databases">
        <title>Phenotypic characterization of an OXA-22 and OXA-60 co-producing Ralstonia pickettii clinical strain.</title>
        <authorList>
            <person name="He F."/>
        </authorList>
    </citation>
    <scope>NUCLEOTIDE SEQUENCE [LARGE SCALE GENOMIC DNA]</scope>
    <source>
        <strain evidence="2 3">PSLESD1</strain>
    </source>
</reference>
<proteinExistence type="predicted"/>
<dbReference type="Proteomes" id="UP000441032">
    <property type="component" value="Unassembled WGS sequence"/>
</dbReference>
<dbReference type="RefSeq" id="WP_154205701.1">
    <property type="nucleotide sequence ID" value="NZ_WJYN01000001.1"/>
</dbReference>
<feature type="compositionally biased region" description="Low complexity" evidence="1">
    <location>
        <begin position="2606"/>
        <end position="2617"/>
    </location>
</feature>
<feature type="region of interest" description="Disordered" evidence="1">
    <location>
        <begin position="2047"/>
        <end position="2099"/>
    </location>
</feature>
<gene>
    <name evidence="2" type="ORF">GJQ57_03215</name>
</gene>
<evidence type="ECO:0000313" key="3">
    <source>
        <dbReference type="Proteomes" id="UP000441032"/>
    </source>
</evidence>
<dbReference type="EMBL" id="WJYN01000001">
    <property type="protein sequence ID" value="MRS97658.1"/>
    <property type="molecule type" value="Genomic_DNA"/>
</dbReference>
<feature type="region of interest" description="Disordered" evidence="1">
    <location>
        <begin position="2933"/>
        <end position="2956"/>
    </location>
</feature>
<feature type="compositionally biased region" description="Polar residues" evidence="1">
    <location>
        <begin position="413"/>
        <end position="423"/>
    </location>
</feature>